<dbReference type="InterPro" id="IPR052740">
    <property type="entry name" value="CE4"/>
</dbReference>
<dbReference type="CDD" id="cd10975">
    <property type="entry name" value="CE4_CDA_like_2"/>
    <property type="match status" value="1"/>
</dbReference>
<evidence type="ECO:0000313" key="3">
    <source>
        <dbReference type="EMBL" id="JAT85890.1"/>
    </source>
</evidence>
<feature type="signal peptide" evidence="1">
    <location>
        <begin position="1"/>
        <end position="17"/>
    </location>
</feature>
<dbReference type="GO" id="GO:0016810">
    <property type="term" value="F:hydrolase activity, acting on carbon-nitrogen (but not peptide) bonds"/>
    <property type="evidence" value="ECO:0007669"/>
    <property type="project" value="InterPro"/>
</dbReference>
<feature type="domain" description="NodB homology" evidence="2">
    <location>
        <begin position="57"/>
        <end position="169"/>
    </location>
</feature>
<reference evidence="3" key="1">
    <citation type="submission" date="2015-09" db="EMBL/GenBank/DDBJ databases">
        <title>De novo assembly of Pectinophora gossypiella (Pink Bollworm) gut transcriptome.</title>
        <authorList>
            <person name="Tassone E.E."/>
        </authorList>
    </citation>
    <scope>NUCLEOTIDE SEQUENCE</scope>
</reference>
<name>A0A1E1WFV4_PECGO</name>
<protein>
    <recommendedName>
        <fullName evidence="2">NodB homology domain-containing protein</fullName>
    </recommendedName>
</protein>
<dbReference type="SUPFAM" id="SSF88713">
    <property type="entry name" value="Glycoside hydrolase/deacetylase"/>
    <property type="match status" value="1"/>
</dbReference>
<sequence length="383" mass="43864">MKWFTLLSLLFVALVVAEEERNLPLAESCNLESCQLPDCRCSSTSTPGGLPLRDVPQFVTVTFDDGVNILNIETYRKILYGRRNSNQCPAGATFYINHEYTNYQLVNELYNNGFEIALHSISHQTNQEYWSQATYEDMVREFADQKTQMSHFANIPRSEIKGIRMPFLQLAGNSSFLVIAEHGFLYDSSWPTVQFVGSGLWPYSLDYSSIQDCVISPCPTASIPKAWVSPMISWLDLNGSPCAMVDSCFAFPDREDEEAWFRFILTNFERHYLNSRAPFGFYVHEWYLSTYPAIMNALVRFMNLVNELEDTFMVTESEVIDWVRDPIPVNEYKEKPCKSFAPMPCAATSCGPLRAEHNNLDYWMAICNTCPRTYPWLGNPLGL</sequence>
<dbReference type="InterPro" id="IPR002509">
    <property type="entry name" value="NODB_dom"/>
</dbReference>
<dbReference type="OrthoDB" id="504708at2759"/>
<organism evidence="3">
    <name type="scientific">Pectinophora gossypiella</name>
    <name type="common">Cotton pink bollworm</name>
    <name type="synonym">Depressaria gossypiella</name>
    <dbReference type="NCBI Taxonomy" id="13191"/>
    <lineage>
        <taxon>Eukaryota</taxon>
        <taxon>Metazoa</taxon>
        <taxon>Ecdysozoa</taxon>
        <taxon>Arthropoda</taxon>
        <taxon>Hexapoda</taxon>
        <taxon>Insecta</taxon>
        <taxon>Pterygota</taxon>
        <taxon>Neoptera</taxon>
        <taxon>Endopterygota</taxon>
        <taxon>Lepidoptera</taxon>
        <taxon>Glossata</taxon>
        <taxon>Ditrysia</taxon>
        <taxon>Gelechioidea</taxon>
        <taxon>Gelechiidae</taxon>
        <taxon>Apatetrinae</taxon>
        <taxon>Pectinophora</taxon>
    </lineage>
</organism>
<evidence type="ECO:0000259" key="2">
    <source>
        <dbReference type="Pfam" id="PF01522"/>
    </source>
</evidence>
<dbReference type="Pfam" id="PF01522">
    <property type="entry name" value="Polysacc_deac_1"/>
    <property type="match status" value="1"/>
</dbReference>
<dbReference type="GO" id="GO:0005975">
    <property type="term" value="P:carbohydrate metabolic process"/>
    <property type="evidence" value="ECO:0007669"/>
    <property type="project" value="InterPro"/>
</dbReference>
<feature type="chain" id="PRO_5009115337" description="NodB homology domain-containing protein" evidence="1">
    <location>
        <begin position="18"/>
        <end position="383"/>
    </location>
</feature>
<proteinExistence type="predicted"/>
<dbReference type="PANTHER" id="PTHR45985">
    <property type="match status" value="1"/>
</dbReference>
<accession>A0A1E1WFV4</accession>
<dbReference type="EMBL" id="GDQN01005164">
    <property type="protein sequence ID" value="JAT85890.1"/>
    <property type="molecule type" value="Transcribed_RNA"/>
</dbReference>
<evidence type="ECO:0000256" key="1">
    <source>
        <dbReference type="SAM" id="SignalP"/>
    </source>
</evidence>
<keyword evidence="1" id="KW-0732">Signal</keyword>
<dbReference type="AlphaFoldDB" id="A0A1E1WFV4"/>
<dbReference type="InterPro" id="IPR011330">
    <property type="entry name" value="Glyco_hydro/deAcase_b/a-brl"/>
</dbReference>
<gene>
    <name evidence="3" type="ORF">g.8615</name>
</gene>
<dbReference type="PANTHER" id="PTHR45985:SF8">
    <property type="entry name" value="CHITIN DEACETYLASE-LIKE 9, ISOFORM A"/>
    <property type="match status" value="1"/>
</dbReference>
<dbReference type="Gene3D" id="3.20.20.370">
    <property type="entry name" value="Glycoside hydrolase/deacetylase"/>
    <property type="match status" value="1"/>
</dbReference>